<dbReference type="InterPro" id="IPR044238">
    <property type="entry name" value="ASHR2-like"/>
</dbReference>
<dbReference type="EMBL" id="BJWL01000013">
    <property type="protein sequence ID" value="GFY99898.1"/>
    <property type="molecule type" value="Genomic_DNA"/>
</dbReference>
<feature type="region of interest" description="Disordered" evidence="1">
    <location>
        <begin position="1"/>
        <end position="78"/>
    </location>
</feature>
<dbReference type="Gene3D" id="1.10.220.160">
    <property type="match status" value="1"/>
</dbReference>
<reference evidence="3 4" key="1">
    <citation type="submission" date="2019-07" db="EMBL/GenBank/DDBJ databases">
        <title>De Novo Assembly of kiwifruit Actinidia rufa.</title>
        <authorList>
            <person name="Sugita-Konishi S."/>
            <person name="Sato K."/>
            <person name="Mori E."/>
            <person name="Abe Y."/>
            <person name="Kisaki G."/>
            <person name="Hamano K."/>
            <person name="Suezawa K."/>
            <person name="Otani M."/>
            <person name="Fukuda T."/>
            <person name="Manabe T."/>
            <person name="Gomi K."/>
            <person name="Tabuchi M."/>
            <person name="Akimitsu K."/>
            <person name="Kataoka I."/>
        </authorList>
    </citation>
    <scope>NUCLEOTIDE SEQUENCE [LARGE SCALE GENOMIC DNA]</scope>
    <source>
        <strain evidence="4">cv. Fuchu</strain>
    </source>
</reference>
<evidence type="ECO:0000313" key="3">
    <source>
        <dbReference type="EMBL" id="GFY99898.1"/>
    </source>
</evidence>
<dbReference type="InterPro" id="IPR046341">
    <property type="entry name" value="SET_dom_sf"/>
</dbReference>
<dbReference type="SUPFAM" id="SSF82199">
    <property type="entry name" value="SET domain"/>
    <property type="match status" value="1"/>
</dbReference>
<dbReference type="Proteomes" id="UP000585474">
    <property type="component" value="Unassembled WGS sequence"/>
</dbReference>
<dbReference type="Pfam" id="PF00856">
    <property type="entry name" value="SET"/>
    <property type="match status" value="1"/>
</dbReference>
<dbReference type="Gene3D" id="2.170.270.10">
    <property type="entry name" value="SET domain"/>
    <property type="match status" value="1"/>
</dbReference>
<evidence type="ECO:0000313" key="4">
    <source>
        <dbReference type="Proteomes" id="UP000585474"/>
    </source>
</evidence>
<feature type="domain" description="SET" evidence="2">
    <location>
        <begin position="106"/>
        <end position="209"/>
    </location>
</feature>
<organism evidence="3 4">
    <name type="scientific">Actinidia rufa</name>
    <dbReference type="NCBI Taxonomy" id="165716"/>
    <lineage>
        <taxon>Eukaryota</taxon>
        <taxon>Viridiplantae</taxon>
        <taxon>Streptophyta</taxon>
        <taxon>Embryophyta</taxon>
        <taxon>Tracheophyta</taxon>
        <taxon>Spermatophyta</taxon>
        <taxon>Magnoliopsida</taxon>
        <taxon>eudicotyledons</taxon>
        <taxon>Gunneridae</taxon>
        <taxon>Pentapetalae</taxon>
        <taxon>asterids</taxon>
        <taxon>Ericales</taxon>
        <taxon>Actinidiaceae</taxon>
        <taxon>Actinidia</taxon>
    </lineage>
</organism>
<name>A0A7J0FME2_9ERIC</name>
<proteinExistence type="predicted"/>
<dbReference type="InterPro" id="IPR001214">
    <property type="entry name" value="SET_dom"/>
</dbReference>
<dbReference type="AlphaFoldDB" id="A0A7J0FME2"/>
<accession>A0A7J0FME2</accession>
<feature type="compositionally biased region" description="Pro residues" evidence="1">
    <location>
        <begin position="34"/>
        <end position="48"/>
    </location>
</feature>
<sequence length="251" mass="27012">MFHLHTCFKTLPPSPPLRRLLAPPAPSPSSAAPPAAPPPSPPPTPPGSANPSAASGPRRRFPKNARSRSASSSPPTTYPPFPLPISALFSLFKAQKSPPDAARLLHSLASSLSPPASEFGFSPELTAALLAKDKLNAFGLMEPFSEDGEGSVRAYGIYPNASFFNHDCLPNACRFDYVDTSDAGGFNTNIIVRVIHDVPQRREICLGYFLVNLNYSERQRRLKEDYGFACACDRCKVETNWVERGGGGGNG</sequence>
<keyword evidence="4" id="KW-1185">Reference proteome</keyword>
<dbReference type="PANTHER" id="PTHR47420">
    <property type="entry name" value="HISTONE-LYSINE N-METHYLTRANSFERASE ASHR2"/>
    <property type="match status" value="1"/>
</dbReference>
<protein>
    <submittedName>
        <fullName evidence="3">ASH1-related protein 2</fullName>
    </submittedName>
</protein>
<feature type="compositionally biased region" description="Basic residues" evidence="1">
    <location>
        <begin position="57"/>
        <end position="66"/>
    </location>
</feature>
<evidence type="ECO:0000256" key="1">
    <source>
        <dbReference type="SAM" id="MobiDB-lite"/>
    </source>
</evidence>
<dbReference type="PANTHER" id="PTHR47420:SF3">
    <property type="entry name" value="HISTONE-LYSINE N-METHYLTRANSFERASE ASHR2"/>
    <property type="match status" value="1"/>
</dbReference>
<feature type="compositionally biased region" description="Low complexity" evidence="1">
    <location>
        <begin position="17"/>
        <end position="33"/>
    </location>
</feature>
<dbReference type="PROSITE" id="PS50280">
    <property type="entry name" value="SET"/>
    <property type="match status" value="1"/>
</dbReference>
<dbReference type="OrthoDB" id="265717at2759"/>
<comment type="caution">
    <text evidence="3">The sequence shown here is derived from an EMBL/GenBank/DDBJ whole genome shotgun (WGS) entry which is preliminary data.</text>
</comment>
<gene>
    <name evidence="3" type="ORF">Acr_13g0012980</name>
</gene>
<dbReference type="CDD" id="cd20071">
    <property type="entry name" value="SET_SMYD"/>
    <property type="match status" value="1"/>
</dbReference>
<evidence type="ECO:0000259" key="2">
    <source>
        <dbReference type="PROSITE" id="PS50280"/>
    </source>
</evidence>